<feature type="domain" description="Tim10-like" evidence="11">
    <location>
        <begin position="34"/>
        <end position="94"/>
    </location>
</feature>
<protein>
    <recommendedName>
        <fullName evidence="9">Mitochondrial import inner membrane translocase subunit</fullName>
    </recommendedName>
</protein>
<dbReference type="Gene3D" id="1.10.287.810">
    <property type="entry name" value="Mitochondrial import inner membrane translocase subunit tim13 like domains"/>
    <property type="match status" value="1"/>
</dbReference>
<dbReference type="RefSeq" id="XP_029217309.1">
    <property type="nucleotide sequence ID" value="XM_029366849.1"/>
</dbReference>
<evidence type="ECO:0000256" key="7">
    <source>
        <dbReference type="ARBA" id="ARBA00023128"/>
    </source>
</evidence>
<keyword evidence="7 9" id="KW-0496">Mitochondrion</keyword>
<evidence type="ECO:0000256" key="4">
    <source>
        <dbReference type="ARBA" id="ARBA00022833"/>
    </source>
</evidence>
<keyword evidence="9" id="KW-0472">Membrane</keyword>
<dbReference type="Proteomes" id="UP000224006">
    <property type="component" value="Chromosome VIII"/>
</dbReference>
<keyword evidence="4" id="KW-0862">Zinc</keyword>
<organism evidence="12 13">
    <name type="scientific">Besnoitia besnoiti</name>
    <name type="common">Apicomplexan protozoan</name>
    <dbReference type="NCBI Taxonomy" id="94643"/>
    <lineage>
        <taxon>Eukaryota</taxon>
        <taxon>Sar</taxon>
        <taxon>Alveolata</taxon>
        <taxon>Apicomplexa</taxon>
        <taxon>Conoidasida</taxon>
        <taxon>Coccidia</taxon>
        <taxon>Eucoccidiorida</taxon>
        <taxon>Eimeriorina</taxon>
        <taxon>Sarcocystidae</taxon>
        <taxon>Besnoitia</taxon>
    </lineage>
</organism>
<feature type="compositionally biased region" description="Low complexity" evidence="10">
    <location>
        <begin position="10"/>
        <end position="27"/>
    </location>
</feature>
<keyword evidence="3" id="KW-0479">Metal-binding</keyword>
<keyword evidence="9" id="KW-0999">Mitochondrion inner membrane</keyword>
<dbReference type="STRING" id="94643.A0A2A9MD39"/>
<keyword evidence="9" id="KW-0143">Chaperone</keyword>
<dbReference type="Pfam" id="PF02953">
    <property type="entry name" value="zf-Tim10_DDP"/>
    <property type="match status" value="1"/>
</dbReference>
<comment type="similarity">
    <text evidence="1 9">Belongs to the small Tim family.</text>
</comment>
<evidence type="ECO:0000259" key="11">
    <source>
        <dbReference type="Pfam" id="PF02953"/>
    </source>
</evidence>
<keyword evidence="2 9" id="KW-0813">Transport</keyword>
<evidence type="ECO:0000313" key="12">
    <source>
        <dbReference type="EMBL" id="PFH33300.1"/>
    </source>
</evidence>
<dbReference type="GeneID" id="40313425"/>
<evidence type="ECO:0000256" key="8">
    <source>
        <dbReference type="ARBA" id="ARBA00023157"/>
    </source>
</evidence>
<dbReference type="SUPFAM" id="SSF144122">
    <property type="entry name" value="Tim10-like"/>
    <property type="match status" value="1"/>
</dbReference>
<comment type="subunit">
    <text evidence="9">Heterohexamer.</text>
</comment>
<dbReference type="GO" id="GO:0015031">
    <property type="term" value="P:protein transport"/>
    <property type="evidence" value="ECO:0007669"/>
    <property type="project" value="UniProtKB-KW"/>
</dbReference>
<name>A0A2A9MD39_BESBE</name>
<keyword evidence="13" id="KW-1185">Reference proteome</keyword>
<dbReference type="AlphaFoldDB" id="A0A2A9MD39"/>
<dbReference type="GO" id="GO:0046872">
    <property type="term" value="F:metal ion binding"/>
    <property type="evidence" value="ECO:0007669"/>
    <property type="project" value="UniProtKB-KW"/>
</dbReference>
<comment type="function">
    <text evidence="9">Mitochondrial intermembrane chaperone that participates in the import and insertion of some multi-pass transmembrane proteins into the mitochondrial inner membrane. Also required for the transfer of beta-barrel precursors from the TOM complex to the sorting and assembly machinery (SAM complex) of the outer membrane. Acts as a chaperone-like protein that protects the hydrophobic precursors from aggregation and guide them through the mitochondrial intermembrane space.</text>
</comment>
<dbReference type="PANTHER" id="PTHR11038">
    <property type="entry name" value="MITOCHONDRIAL IMPORT INNER MEMBRANE TRANSLOCASE SUBUNIT TIM10"/>
    <property type="match status" value="1"/>
</dbReference>
<proteinExistence type="inferred from homology"/>
<keyword evidence="6 9" id="KW-0811">Translocation</keyword>
<dbReference type="GO" id="GO:0045039">
    <property type="term" value="P:protein insertion into mitochondrial inner membrane"/>
    <property type="evidence" value="ECO:0007669"/>
    <property type="project" value="TreeGrafter"/>
</dbReference>
<evidence type="ECO:0000256" key="6">
    <source>
        <dbReference type="ARBA" id="ARBA00023010"/>
    </source>
</evidence>
<evidence type="ECO:0000256" key="3">
    <source>
        <dbReference type="ARBA" id="ARBA00022723"/>
    </source>
</evidence>
<dbReference type="OrthoDB" id="332347at2759"/>
<dbReference type="EMBL" id="NWUJ01000009">
    <property type="protein sequence ID" value="PFH33300.1"/>
    <property type="molecule type" value="Genomic_DNA"/>
</dbReference>
<dbReference type="InterPro" id="IPR035427">
    <property type="entry name" value="Tim10-like_dom_sf"/>
</dbReference>
<evidence type="ECO:0000256" key="1">
    <source>
        <dbReference type="ARBA" id="ARBA00006720"/>
    </source>
</evidence>
<evidence type="ECO:0000256" key="2">
    <source>
        <dbReference type="ARBA" id="ARBA00022448"/>
    </source>
</evidence>
<comment type="subcellular location">
    <subcellularLocation>
        <location evidence="9">Mitochondrion inner membrane</location>
        <topology evidence="9">Peripheral membrane protein</topology>
        <orientation evidence="9">Intermembrane side</orientation>
    </subcellularLocation>
</comment>
<feature type="region of interest" description="Disordered" evidence="10">
    <location>
        <begin position="1"/>
        <end position="28"/>
    </location>
</feature>
<keyword evidence="8 9" id="KW-1015">Disulfide bond</keyword>
<evidence type="ECO:0000256" key="10">
    <source>
        <dbReference type="SAM" id="MobiDB-lite"/>
    </source>
</evidence>
<evidence type="ECO:0000313" key="13">
    <source>
        <dbReference type="Proteomes" id="UP000224006"/>
    </source>
</evidence>
<comment type="domain">
    <text evidence="9">The twin CX3C motif contains 4 conserved Cys residues that form 2 disulfide bonds in the mitochondrial intermembrane space.</text>
</comment>
<keyword evidence="5 9" id="KW-0653">Protein transport</keyword>
<evidence type="ECO:0000256" key="5">
    <source>
        <dbReference type="ARBA" id="ARBA00022927"/>
    </source>
</evidence>
<accession>A0A2A9MD39</accession>
<reference evidence="12 13" key="1">
    <citation type="submission" date="2017-09" db="EMBL/GenBank/DDBJ databases">
        <title>Genome sequencing of Besnoitia besnoiti strain Bb-Ger1.</title>
        <authorList>
            <person name="Schares G."/>
            <person name="Venepally P."/>
            <person name="Lorenzi H.A."/>
        </authorList>
    </citation>
    <scope>NUCLEOTIDE SEQUENCE [LARGE SCALE GENOMIC DNA]</scope>
    <source>
        <strain evidence="12 13">Bb-Ger1</strain>
    </source>
</reference>
<dbReference type="PANTHER" id="PTHR11038:SF16">
    <property type="entry name" value="MITOCHONDRIAL IMPORT INNER MEMBRANE TRANSLOCASE SUBUNIT TIM10"/>
    <property type="match status" value="1"/>
</dbReference>
<dbReference type="GO" id="GO:0005743">
    <property type="term" value="C:mitochondrial inner membrane"/>
    <property type="evidence" value="ECO:0007669"/>
    <property type="project" value="UniProtKB-SubCell"/>
</dbReference>
<sequence length="104" mass="10778">MGTAFSSRLAASPAAPVSVPSASAGAPDRITPQQAAVAEIQGFADVVARCVGTCYTRCLHRHPDASLEVAEMSCTDRCVSKYVSVHQLVGETMQALQAGAEAEN</sequence>
<dbReference type="InterPro" id="IPR004217">
    <property type="entry name" value="Tim10-like"/>
</dbReference>
<evidence type="ECO:0000256" key="9">
    <source>
        <dbReference type="RuleBase" id="RU367043"/>
    </source>
</evidence>
<gene>
    <name evidence="12" type="ORF">BESB_084990</name>
</gene>
<dbReference type="VEuPathDB" id="ToxoDB:BESB_084990"/>
<comment type="caution">
    <text evidence="12">The sequence shown here is derived from an EMBL/GenBank/DDBJ whole genome shotgun (WGS) entry which is preliminary data.</text>
</comment>
<dbReference type="KEGG" id="bbes:BESB_084990"/>